<reference evidence="2" key="1">
    <citation type="journal article" date="2019" name="Int. J. Syst. Evol. Microbiol.">
        <title>The Global Catalogue of Microorganisms (GCM) 10K type strain sequencing project: providing services to taxonomists for standard genome sequencing and annotation.</title>
        <authorList>
            <consortium name="The Broad Institute Genomics Platform"/>
            <consortium name="The Broad Institute Genome Sequencing Center for Infectious Disease"/>
            <person name="Wu L."/>
            <person name="Ma J."/>
        </authorList>
    </citation>
    <scope>NUCLEOTIDE SEQUENCE [LARGE SCALE GENOMIC DNA]</scope>
    <source>
        <strain evidence="2">CCUG 50353</strain>
    </source>
</reference>
<evidence type="ECO:0008006" key="3">
    <source>
        <dbReference type="Google" id="ProtNLM"/>
    </source>
</evidence>
<dbReference type="EMBL" id="JBHSEF010000010">
    <property type="protein sequence ID" value="MFC4354227.1"/>
    <property type="molecule type" value="Genomic_DNA"/>
</dbReference>
<evidence type="ECO:0000313" key="2">
    <source>
        <dbReference type="Proteomes" id="UP001595733"/>
    </source>
</evidence>
<dbReference type="RefSeq" id="WP_378140444.1">
    <property type="nucleotide sequence ID" value="NZ_JBHSEF010000010.1"/>
</dbReference>
<sequence>MNSDFNVKNGLLADLSSHTESYPSPAGRGTSEEIILRKRYIELANIFLQLKYNPEKGKILLMQSFLVEKRKQSVEVFYHNQAVVKGRVQDVGRDYMVLTRYFTKCWIPFSVISEVKLPYGAPEFANTHQYIFFDNQLRRKLLRNFGATVSNRSKLKELFYRETLKTSLSRWKNSRLKVEMLNGLVYSGKLVRSEDEQLLLITNNEEKVILYHEVKIIKKSRFM</sequence>
<evidence type="ECO:0000313" key="1">
    <source>
        <dbReference type="EMBL" id="MFC4354227.1"/>
    </source>
</evidence>
<dbReference type="Proteomes" id="UP001595733">
    <property type="component" value="Unassembled WGS sequence"/>
</dbReference>
<accession>A0ABV8USF7</accession>
<organism evidence="1 2">
    <name type="scientific">Chryseomicrobium palamuruense</name>
    <dbReference type="NCBI Taxonomy" id="682973"/>
    <lineage>
        <taxon>Bacteria</taxon>
        <taxon>Bacillati</taxon>
        <taxon>Bacillota</taxon>
        <taxon>Bacilli</taxon>
        <taxon>Bacillales</taxon>
        <taxon>Caryophanaceae</taxon>
        <taxon>Chryseomicrobium</taxon>
    </lineage>
</organism>
<gene>
    <name evidence="1" type="ORF">ACFO0S_03960</name>
</gene>
<keyword evidence="2" id="KW-1185">Reference proteome</keyword>
<proteinExistence type="predicted"/>
<name>A0ABV8USF7_9BACL</name>
<comment type="caution">
    <text evidence="1">The sequence shown here is derived from an EMBL/GenBank/DDBJ whole genome shotgun (WGS) entry which is preliminary data.</text>
</comment>
<protein>
    <recommendedName>
        <fullName evidence="3">DUF2642 domain-containing protein</fullName>
    </recommendedName>
</protein>